<dbReference type="AlphaFoldDB" id="A0A939EV32"/>
<proteinExistence type="predicted"/>
<sequence length="642" mass="73713">MHVVSSSFMKYVVLVWVWVWLWLGALPALAQTTVPSPSRIIEPTDTVRRAAVRTDSLRRRFDQERLLNGLKAYTKRKTIAGKAAAALFNFTPRREEQAGLDAALLDRQYDRHNYKIVRNINIRTLTAFGYSISDTTRVPRNVLEKAGNAFHMKTSRGRVRQVLLFRAGQELEPQALAESERLLRQTDELVDARVFVNERTSTADSVDIEVITKDVFSLSGSIEVRDVGAGVIGLRDQNFLGQGHRFRNRYEYGRNQPQTWSYRGSYRVPFRHFIYGEARYENEFQRRIGGITFSRDFYSINTKYAGALALNFINYGLVLKPPQPGEVPVYSPIGYSTQDLWVGRSLPLRSYDLGYENPGRMIVSGRLLRTDYNIRPDPSYVSSSAFLGTIGYSVRRYYKDKYLFGFGRTEDIPTGTLLSATLGYELNEQGNRNYYGARLSTASYNPRKGYLYLSGEFGSFVRSATNDWQQGLVSTEVLYFTRLYHTGNYQWRHFLWSRNAIGLHRRPGELLLSIEGERGLRGFRGPYDLRGTSRLVLNYETTVYTPVSFLGFRLAGVLFADAAWLNTKTKRTLPIHETPYTGFGVGLRFRNEYMPIRTFQILFGYYPRGLTDASGYRIYESSRPYYDFSDFSFGQPGIAQYE</sequence>
<name>A0A939EV32_9BACT</name>
<keyword evidence="2" id="KW-1185">Reference proteome</keyword>
<dbReference type="Proteomes" id="UP000664144">
    <property type="component" value="Unassembled WGS sequence"/>
</dbReference>
<dbReference type="RefSeq" id="WP_206982685.1">
    <property type="nucleotide sequence ID" value="NZ_JAFLQZ010000003.1"/>
</dbReference>
<protein>
    <recommendedName>
        <fullName evidence="3">Bacterial surface antigen (D15) domain-containing protein</fullName>
    </recommendedName>
</protein>
<evidence type="ECO:0000313" key="2">
    <source>
        <dbReference type="Proteomes" id="UP000664144"/>
    </source>
</evidence>
<reference evidence="1" key="1">
    <citation type="submission" date="2021-03" db="EMBL/GenBank/DDBJ databases">
        <authorList>
            <person name="Kim M.K."/>
        </authorList>
    </citation>
    <scope>NUCLEOTIDE SEQUENCE</scope>
    <source>
        <strain evidence="1">BT186</strain>
    </source>
</reference>
<accession>A0A939EV32</accession>
<gene>
    <name evidence="1" type="ORF">J0X19_06205</name>
</gene>
<comment type="caution">
    <text evidence="1">The sequence shown here is derived from an EMBL/GenBank/DDBJ whole genome shotgun (WGS) entry which is preliminary data.</text>
</comment>
<evidence type="ECO:0000313" key="1">
    <source>
        <dbReference type="EMBL" id="MBO0357531.1"/>
    </source>
</evidence>
<dbReference type="EMBL" id="JAFLQZ010000003">
    <property type="protein sequence ID" value="MBO0357531.1"/>
    <property type="molecule type" value="Genomic_DNA"/>
</dbReference>
<evidence type="ECO:0008006" key="3">
    <source>
        <dbReference type="Google" id="ProtNLM"/>
    </source>
</evidence>
<organism evidence="1 2">
    <name type="scientific">Hymenobacter telluris</name>
    <dbReference type="NCBI Taxonomy" id="2816474"/>
    <lineage>
        <taxon>Bacteria</taxon>
        <taxon>Pseudomonadati</taxon>
        <taxon>Bacteroidota</taxon>
        <taxon>Cytophagia</taxon>
        <taxon>Cytophagales</taxon>
        <taxon>Hymenobacteraceae</taxon>
        <taxon>Hymenobacter</taxon>
    </lineage>
</organism>